<proteinExistence type="predicted"/>
<evidence type="ECO:0000313" key="2">
    <source>
        <dbReference type="WBParaSite" id="Minc3s00062g03159"/>
    </source>
</evidence>
<dbReference type="Proteomes" id="UP000887563">
    <property type="component" value="Unplaced"/>
</dbReference>
<name>A0A914KR47_MELIC</name>
<protein>
    <submittedName>
        <fullName evidence="2">Uncharacterized protein</fullName>
    </submittedName>
</protein>
<reference evidence="2" key="1">
    <citation type="submission" date="2022-11" db="UniProtKB">
        <authorList>
            <consortium name="WormBaseParasite"/>
        </authorList>
    </citation>
    <scope>IDENTIFICATION</scope>
</reference>
<dbReference type="AlphaFoldDB" id="A0A914KR47"/>
<accession>A0A914KR47</accession>
<evidence type="ECO:0000313" key="1">
    <source>
        <dbReference type="Proteomes" id="UP000887563"/>
    </source>
</evidence>
<organism evidence="1 2">
    <name type="scientific">Meloidogyne incognita</name>
    <name type="common">Southern root-knot nematode worm</name>
    <name type="synonym">Oxyuris incognita</name>
    <dbReference type="NCBI Taxonomy" id="6306"/>
    <lineage>
        <taxon>Eukaryota</taxon>
        <taxon>Metazoa</taxon>
        <taxon>Ecdysozoa</taxon>
        <taxon>Nematoda</taxon>
        <taxon>Chromadorea</taxon>
        <taxon>Rhabditida</taxon>
        <taxon>Tylenchina</taxon>
        <taxon>Tylenchomorpha</taxon>
        <taxon>Tylenchoidea</taxon>
        <taxon>Meloidogynidae</taxon>
        <taxon>Meloidogyninae</taxon>
        <taxon>Meloidogyne</taxon>
        <taxon>Meloidogyne incognita group</taxon>
    </lineage>
</organism>
<dbReference type="WBParaSite" id="Minc3s00062g03159">
    <property type="protein sequence ID" value="Minc3s00062g03159"/>
    <property type="gene ID" value="Minc3s00062g03159"/>
</dbReference>
<sequence>MGTEDQMDTLLVWNIDVLFNNLTRNNPLLENYVNDLLPKLLNYFKIEDGDQISNILGAKDDLEERKAQAALPIPLPPIYTIFDQNTPLPKRANELAEETMSTEELKKLRGKCFNFEIHFDRYKGDASKLNGRNSKFLCSIREV</sequence>
<keyword evidence="1" id="KW-1185">Reference proteome</keyword>